<evidence type="ECO:0000313" key="2">
    <source>
        <dbReference type="Proteomes" id="UP001430360"/>
    </source>
</evidence>
<evidence type="ECO:0000313" key="1">
    <source>
        <dbReference type="EMBL" id="MCD9096671.1"/>
    </source>
</evidence>
<comment type="caution">
    <text evidence="1">The sequence shown here is derived from an EMBL/GenBank/DDBJ whole genome shotgun (WGS) entry which is preliminary data.</text>
</comment>
<proteinExistence type="predicted"/>
<keyword evidence="2" id="KW-1185">Reference proteome</keyword>
<dbReference type="RefSeq" id="WP_232135499.1">
    <property type="nucleotide sequence ID" value="NZ_JAJQKU010000002.1"/>
</dbReference>
<protein>
    <recommendedName>
        <fullName evidence="3">Lipoprotein</fullName>
    </recommendedName>
</protein>
<reference evidence="1" key="2">
    <citation type="journal article" date="2022" name="Syst. Appl. Microbiol.">
        <title>Physiological and genomic characterisation of Luteimonas fraxinea sp. nov., a bacterial species associated with trees tolerant to ash dieback.</title>
        <authorList>
            <person name="Ulrich K."/>
            <person name="Becker R."/>
            <person name="Behrendt U."/>
            <person name="Kube M."/>
            <person name="Schneck V."/>
            <person name="Ulrich A."/>
        </authorList>
    </citation>
    <scope>NUCLEOTIDE SEQUENCE</scope>
    <source>
        <strain evidence="1">A1P009</strain>
    </source>
</reference>
<accession>A0ABS8UD56</accession>
<name>A0ABS8UD56_9GAMM</name>
<dbReference type="EMBL" id="JAJQKU010000002">
    <property type="protein sequence ID" value="MCD9096671.1"/>
    <property type="molecule type" value="Genomic_DNA"/>
</dbReference>
<evidence type="ECO:0008006" key="3">
    <source>
        <dbReference type="Google" id="ProtNLM"/>
    </source>
</evidence>
<gene>
    <name evidence="1" type="ORF">LTT95_06915</name>
</gene>
<organism evidence="1 2">
    <name type="scientific">Luteimonas fraxinea</name>
    <dbReference type="NCBI Taxonomy" id="2901869"/>
    <lineage>
        <taxon>Bacteria</taxon>
        <taxon>Pseudomonadati</taxon>
        <taxon>Pseudomonadota</taxon>
        <taxon>Gammaproteobacteria</taxon>
        <taxon>Lysobacterales</taxon>
        <taxon>Lysobacteraceae</taxon>
        <taxon>Luteimonas</taxon>
    </lineage>
</organism>
<dbReference type="Proteomes" id="UP001430360">
    <property type="component" value="Unassembled WGS sequence"/>
</dbReference>
<sequence length="129" mass="13715">MTTKVSFARLTLTTSLVGLLIGCSGGPKDEPTAEQVAKGIESAFADLMPPQLGRRVDVTGWNDLTFTCTDVGKNVQRLNCETGGKVSIVGYENGVALQGGGVEIDAPFDLTFDKRADGWALSGYREKSK</sequence>
<dbReference type="PROSITE" id="PS51257">
    <property type="entry name" value="PROKAR_LIPOPROTEIN"/>
    <property type="match status" value="1"/>
</dbReference>
<reference evidence="1" key="1">
    <citation type="submission" date="2021-12" db="EMBL/GenBank/DDBJ databases">
        <authorList>
            <person name="Ulrich A."/>
        </authorList>
    </citation>
    <scope>NUCLEOTIDE SEQUENCE</scope>
    <source>
        <strain evidence="1">A1P009</strain>
    </source>
</reference>